<comment type="caution">
    <text evidence="1">The sequence shown here is derived from an EMBL/GenBank/DDBJ whole genome shotgun (WGS) entry which is preliminary data.</text>
</comment>
<evidence type="ECO:0000313" key="1">
    <source>
        <dbReference type="EMBL" id="MBZ4033851.1"/>
    </source>
</evidence>
<name>A0A9X1H7K2_9FLAO</name>
<dbReference type="Proteomes" id="UP001139366">
    <property type="component" value="Unassembled WGS sequence"/>
</dbReference>
<sequence>MKKACESYDLQALPRFLGVFEKIEKLSFRLLLPFWWGEQDSNFKLETAVNATFIYVLNLCAPILHQIQFLLFQY</sequence>
<proteinExistence type="predicted"/>
<gene>
    <name evidence="1" type="ORF">K6T82_03680</name>
</gene>
<accession>A0A9X1H7K2</accession>
<reference evidence="1 2" key="1">
    <citation type="journal article" date="2023" name="Antonie Van Leeuwenhoek">
        <title>Flavobacterium potami sp. nov., a multi-metal resistance genes harbouring bacterium isolated from shallow river silt.</title>
        <authorList>
            <person name="Li S."/>
            <person name="Mao S."/>
            <person name="Mu W."/>
            <person name="Guo B."/>
            <person name="Li C."/>
            <person name="Zhu Q."/>
            <person name="Hou X."/>
            <person name="Zhao Y."/>
            <person name="Wei S."/>
            <person name="Liu H."/>
            <person name="Liu A."/>
        </authorList>
    </citation>
    <scope>NUCLEOTIDE SEQUENCE [LARGE SCALE GENOMIC DNA]</scope>
    <source>
        <strain evidence="1 2">17A</strain>
    </source>
</reference>
<keyword evidence="2" id="KW-1185">Reference proteome</keyword>
<dbReference type="RefSeq" id="WP_223704645.1">
    <property type="nucleotide sequence ID" value="NZ_JAINUY010000001.1"/>
</dbReference>
<organism evidence="1 2">
    <name type="scientific">Flavobacterium potami</name>
    <dbReference type="NCBI Taxonomy" id="2872310"/>
    <lineage>
        <taxon>Bacteria</taxon>
        <taxon>Pseudomonadati</taxon>
        <taxon>Bacteroidota</taxon>
        <taxon>Flavobacteriia</taxon>
        <taxon>Flavobacteriales</taxon>
        <taxon>Flavobacteriaceae</taxon>
        <taxon>Flavobacterium</taxon>
    </lineage>
</organism>
<dbReference type="AlphaFoldDB" id="A0A9X1H7K2"/>
<protein>
    <submittedName>
        <fullName evidence="1">Uncharacterized protein</fullName>
    </submittedName>
</protein>
<evidence type="ECO:0000313" key="2">
    <source>
        <dbReference type="Proteomes" id="UP001139366"/>
    </source>
</evidence>
<dbReference type="EMBL" id="JAINUY010000001">
    <property type="protein sequence ID" value="MBZ4033851.1"/>
    <property type="molecule type" value="Genomic_DNA"/>
</dbReference>